<dbReference type="PANTHER" id="PTHR30492">
    <property type="entry name" value="METHYLGLYOXAL SYNTHASE"/>
    <property type="match status" value="1"/>
</dbReference>
<dbReference type="InterPro" id="IPR016064">
    <property type="entry name" value="NAD/diacylglycerol_kinase_sf"/>
</dbReference>
<dbReference type="Proteomes" id="UP000029074">
    <property type="component" value="Unassembled WGS sequence"/>
</dbReference>
<evidence type="ECO:0000259" key="2">
    <source>
        <dbReference type="PROSITE" id="PS50146"/>
    </source>
</evidence>
<proteinExistence type="predicted"/>
<feature type="domain" description="DAGKc" evidence="2">
    <location>
        <begin position="45"/>
        <end position="175"/>
    </location>
</feature>
<gene>
    <name evidence="4" type="ORF">BGLCM_0356</name>
    <name evidence="3" type="ORF">BIFGAL_03774</name>
</gene>
<keyword evidence="6" id="KW-1185">Reference proteome</keyword>
<evidence type="ECO:0000256" key="1">
    <source>
        <dbReference type="SAM" id="Phobius"/>
    </source>
</evidence>
<evidence type="ECO:0000313" key="4">
    <source>
        <dbReference type="EMBL" id="KFI59686.1"/>
    </source>
</evidence>
<sequence length="394" mass="42955">MNGWMVTLIVIGCIVAVVLLIVGITAIMRAVQRKRHAELVAARDDDQVRYTFVINPSKPMAEQHRERIREYCQERGITDVSFIDTQLDKSGRVCALEALEKGADVVIAVGGDGTVRTVASAMAGSGHAMGIIPIGTGNLFARNMGIPVDDIDAAIGIAISHGSRRVDLGRLFLPEEEPLNTRGHAFLIIAGMGFDALMIDDADPELKKNISWLAYFVSGAKHLFAPKYHASVRITRADGSAITNPSLAFRTFMAGNCGQIPVFSLMPDASFSDGLLDFEVIDTSGGILGWANLFGDVVHQTIVKRAEQHPLSHNSTIDQIQGVEAELRLGKKVPVQVDGDLLPAADHVIFRVESDSLIVRVPEPIVGESTAQFRLEDLQRYSEQQEKARRSSRH</sequence>
<keyword evidence="1" id="KW-0472">Membrane</keyword>
<evidence type="ECO:0000313" key="6">
    <source>
        <dbReference type="Proteomes" id="UP000029074"/>
    </source>
</evidence>
<reference evidence="4 6" key="2">
    <citation type="submission" date="2014-03" db="EMBL/GenBank/DDBJ databases">
        <title>Genomics of Bifidobacteria.</title>
        <authorList>
            <person name="Ventura M."/>
            <person name="Milani C."/>
            <person name="Lugli G.A."/>
        </authorList>
    </citation>
    <scope>NUCLEOTIDE SEQUENCE [LARGE SCALE GENOMIC DNA]</scope>
    <source>
        <strain evidence="4 6">LMG 11596</strain>
    </source>
</reference>
<dbReference type="OrthoDB" id="3171056at2"/>
<dbReference type="STRING" id="561180.BIFGAL_03774"/>
<dbReference type="InterPro" id="IPR017438">
    <property type="entry name" value="ATP-NAD_kinase_N"/>
</dbReference>
<dbReference type="Proteomes" id="UP000003656">
    <property type="component" value="Unassembled WGS sequence"/>
</dbReference>
<dbReference type="AlphaFoldDB" id="D1NV90"/>
<dbReference type="eggNOG" id="COG1597">
    <property type="taxonomic scope" value="Bacteria"/>
</dbReference>
<comment type="caution">
    <text evidence="3">The sequence shown here is derived from an EMBL/GenBank/DDBJ whole genome shotgun (WGS) entry which is preliminary data.</text>
</comment>
<keyword evidence="3" id="KW-0418">Kinase</keyword>
<accession>D1NV90</accession>
<dbReference type="GO" id="GO:0008929">
    <property type="term" value="F:methylglyoxal synthase activity"/>
    <property type="evidence" value="ECO:0007669"/>
    <property type="project" value="InterPro"/>
</dbReference>
<evidence type="ECO:0000313" key="3">
    <source>
        <dbReference type="EMBL" id="EFA22741.1"/>
    </source>
</evidence>
<dbReference type="SMART" id="SM00046">
    <property type="entry name" value="DAGKc"/>
    <property type="match status" value="1"/>
</dbReference>
<keyword evidence="1" id="KW-0812">Transmembrane</keyword>
<dbReference type="Pfam" id="PF00781">
    <property type="entry name" value="DAGK_cat"/>
    <property type="match status" value="1"/>
</dbReference>
<organism evidence="3 5">
    <name type="scientific">Bifidobacterium gallicum DSM 20093 = LMG 11596</name>
    <dbReference type="NCBI Taxonomy" id="561180"/>
    <lineage>
        <taxon>Bacteria</taxon>
        <taxon>Bacillati</taxon>
        <taxon>Actinomycetota</taxon>
        <taxon>Actinomycetes</taxon>
        <taxon>Bifidobacteriales</taxon>
        <taxon>Bifidobacteriaceae</taxon>
        <taxon>Bifidobacterium</taxon>
    </lineage>
</organism>
<dbReference type="InterPro" id="IPR001206">
    <property type="entry name" value="Diacylglycerol_kinase_cat_dom"/>
</dbReference>
<dbReference type="EMBL" id="JGYW01000002">
    <property type="protein sequence ID" value="KFI59686.1"/>
    <property type="molecule type" value="Genomic_DNA"/>
</dbReference>
<dbReference type="GO" id="GO:0016301">
    <property type="term" value="F:kinase activity"/>
    <property type="evidence" value="ECO:0007669"/>
    <property type="project" value="UniProtKB-KW"/>
</dbReference>
<name>D1NV90_9BIFI</name>
<dbReference type="SUPFAM" id="SSF111331">
    <property type="entry name" value="NAD kinase/diacylglycerol kinase-like"/>
    <property type="match status" value="1"/>
</dbReference>
<evidence type="ECO:0000313" key="5">
    <source>
        <dbReference type="Proteomes" id="UP000003656"/>
    </source>
</evidence>
<dbReference type="Gene3D" id="3.40.50.10330">
    <property type="entry name" value="Probable inorganic polyphosphate/atp-NAD kinase, domain 1"/>
    <property type="match status" value="1"/>
</dbReference>
<protein>
    <submittedName>
        <fullName evidence="4">DeoR family transcriptional regulator</fullName>
    </submittedName>
    <submittedName>
        <fullName evidence="3">Diacylglycerol kinase catalytic domain protein</fullName>
    </submittedName>
</protein>
<keyword evidence="1" id="KW-1133">Transmembrane helix</keyword>
<dbReference type="PROSITE" id="PS50146">
    <property type="entry name" value="DAGK"/>
    <property type="match status" value="1"/>
</dbReference>
<dbReference type="PANTHER" id="PTHR30492:SF0">
    <property type="entry name" value="METHYLGLYOXAL SYNTHASE"/>
    <property type="match status" value="1"/>
</dbReference>
<dbReference type="Gene3D" id="2.60.200.40">
    <property type="match status" value="1"/>
</dbReference>
<dbReference type="InterPro" id="IPR004363">
    <property type="entry name" value="Methylgl_synth"/>
</dbReference>
<dbReference type="GO" id="GO:0019242">
    <property type="term" value="P:methylglyoxal biosynthetic process"/>
    <property type="evidence" value="ECO:0007669"/>
    <property type="project" value="InterPro"/>
</dbReference>
<reference evidence="3 5" key="1">
    <citation type="submission" date="2009-11" db="EMBL/GenBank/DDBJ databases">
        <authorList>
            <person name="Weinstock G."/>
            <person name="Sodergren E."/>
            <person name="Clifton S."/>
            <person name="Fulton L."/>
            <person name="Fulton B."/>
            <person name="Courtney L."/>
            <person name="Fronick C."/>
            <person name="Harrison M."/>
            <person name="Strong C."/>
            <person name="Farmer C."/>
            <person name="Delahaunty K."/>
            <person name="Markovic C."/>
            <person name="Hall O."/>
            <person name="Minx P."/>
            <person name="Tomlinson C."/>
            <person name="Mitreva M."/>
            <person name="Nelson J."/>
            <person name="Hou S."/>
            <person name="Wollam A."/>
            <person name="Pepin K.H."/>
            <person name="Johnson M."/>
            <person name="Bhonagiri V."/>
            <person name="Nash W.E."/>
            <person name="Warren W."/>
            <person name="Chinwalla A."/>
            <person name="Mardis E.R."/>
            <person name="Wilson R.K."/>
        </authorList>
    </citation>
    <scope>NUCLEOTIDE SEQUENCE [LARGE SCALE GENOMIC DNA]</scope>
    <source>
        <strain evidence="3 5">DSM 20093</strain>
    </source>
</reference>
<dbReference type="GO" id="GO:0005829">
    <property type="term" value="C:cytosol"/>
    <property type="evidence" value="ECO:0007669"/>
    <property type="project" value="TreeGrafter"/>
</dbReference>
<dbReference type="EMBL" id="ABXB03000003">
    <property type="protein sequence ID" value="EFA22741.1"/>
    <property type="molecule type" value="Genomic_DNA"/>
</dbReference>
<keyword evidence="3" id="KW-0808">Transferase</keyword>
<feature type="transmembrane region" description="Helical" evidence="1">
    <location>
        <begin position="6"/>
        <end position="27"/>
    </location>
</feature>